<protein>
    <recommendedName>
        <fullName evidence="6">DUF1232 domain-containing protein</fullName>
    </recommendedName>
</protein>
<reference evidence="7 8" key="1">
    <citation type="journal article" date="2012" name="PLoS ONE">
        <title>The purine-utilizing bacterium Clostridium acidurici 9a: a genome-guided metabolic reconsideration.</title>
        <authorList>
            <person name="Hartwich K."/>
            <person name="Poehlein A."/>
            <person name="Daniel R."/>
        </authorList>
    </citation>
    <scope>NUCLEOTIDE SEQUENCE [LARGE SCALE GENOMIC DNA]</scope>
    <source>
        <strain evidence="8">ATCC 7906 / DSM 604 / BCRC 14475 / CIP 104303 / KCTC 5404 / NCIMB 10678 / 9a</strain>
    </source>
</reference>
<dbReference type="PIRSF" id="PIRSF031804">
    <property type="entry name" value="UCP031804"/>
    <property type="match status" value="1"/>
</dbReference>
<dbReference type="KEGG" id="cad:Curi_c09660"/>
<proteinExistence type="predicted"/>
<dbReference type="STRING" id="1128398.Curi_c09660"/>
<feature type="domain" description="DUF1232" evidence="6">
    <location>
        <begin position="47"/>
        <end position="82"/>
    </location>
</feature>
<dbReference type="HOGENOM" id="CLU_133088_0_0_9"/>
<keyword evidence="2 5" id="KW-0812">Transmembrane</keyword>
<dbReference type="GO" id="GO:0012505">
    <property type="term" value="C:endomembrane system"/>
    <property type="evidence" value="ECO:0007669"/>
    <property type="project" value="UniProtKB-SubCell"/>
</dbReference>
<sequence length="127" mass="14166">MNYSKEFSEDSLFQKIIKTTKKAGISVIYAVLLLFYTLQKSSTPKKAKATIMGALGYFISPIDAIIDITPVAGYTDDLGVLIAAIITVAMYIDDEVKQKARTKLNDWFGNYDENLLKDIDSKVNKSE</sequence>
<organism evidence="7 8">
    <name type="scientific">Gottschalkia acidurici (strain ATCC 7906 / DSM 604 / BCRC 14475 / CIP 104303 / KCTC 5404 / NCIMB 10678 / 9a)</name>
    <name type="common">Clostridium acidurici</name>
    <dbReference type="NCBI Taxonomy" id="1128398"/>
    <lineage>
        <taxon>Bacteria</taxon>
        <taxon>Bacillati</taxon>
        <taxon>Bacillota</taxon>
        <taxon>Tissierellia</taxon>
        <taxon>Tissierellales</taxon>
        <taxon>Gottschalkiaceae</taxon>
        <taxon>Gottschalkia</taxon>
    </lineage>
</organism>
<evidence type="ECO:0000256" key="1">
    <source>
        <dbReference type="ARBA" id="ARBA00004127"/>
    </source>
</evidence>
<keyword evidence="3 5" id="KW-1133">Transmembrane helix</keyword>
<evidence type="ECO:0000256" key="3">
    <source>
        <dbReference type="ARBA" id="ARBA00022989"/>
    </source>
</evidence>
<evidence type="ECO:0000256" key="2">
    <source>
        <dbReference type="ARBA" id="ARBA00022692"/>
    </source>
</evidence>
<dbReference type="Proteomes" id="UP000006094">
    <property type="component" value="Chromosome"/>
</dbReference>
<dbReference type="Pfam" id="PF06803">
    <property type="entry name" value="DUF1232"/>
    <property type="match status" value="1"/>
</dbReference>
<comment type="subcellular location">
    <subcellularLocation>
        <location evidence="1">Endomembrane system</location>
        <topology evidence="1">Multi-pass membrane protein</topology>
    </subcellularLocation>
</comment>
<dbReference type="InterPro" id="IPR010652">
    <property type="entry name" value="DUF1232"/>
</dbReference>
<evidence type="ECO:0000256" key="4">
    <source>
        <dbReference type="ARBA" id="ARBA00023136"/>
    </source>
</evidence>
<feature type="transmembrane region" description="Helical" evidence="5">
    <location>
        <begin position="78"/>
        <end position="94"/>
    </location>
</feature>
<keyword evidence="8" id="KW-1185">Reference proteome</keyword>
<dbReference type="PATRIC" id="fig|1128398.3.peg.965"/>
<dbReference type="OrthoDB" id="9793277at2"/>
<dbReference type="InterPro" id="IPR016983">
    <property type="entry name" value="UCP031804"/>
</dbReference>
<evidence type="ECO:0000313" key="7">
    <source>
        <dbReference type="EMBL" id="AFS77982.1"/>
    </source>
</evidence>
<evidence type="ECO:0000256" key="5">
    <source>
        <dbReference type="SAM" id="Phobius"/>
    </source>
</evidence>
<dbReference type="eggNOG" id="COG3339">
    <property type="taxonomic scope" value="Bacteria"/>
</dbReference>
<dbReference type="RefSeq" id="WP_014967119.1">
    <property type="nucleotide sequence ID" value="NC_018664.1"/>
</dbReference>
<gene>
    <name evidence="7" type="ordered locus">Curi_c09660</name>
</gene>
<keyword evidence="4 5" id="KW-0472">Membrane</keyword>
<feature type="transmembrane region" description="Helical" evidence="5">
    <location>
        <begin position="20"/>
        <end position="38"/>
    </location>
</feature>
<dbReference type="EMBL" id="CP003326">
    <property type="protein sequence ID" value="AFS77982.1"/>
    <property type="molecule type" value="Genomic_DNA"/>
</dbReference>
<name>K0AYW6_GOTA9</name>
<feature type="transmembrane region" description="Helical" evidence="5">
    <location>
        <begin position="50"/>
        <end position="72"/>
    </location>
</feature>
<dbReference type="AlphaFoldDB" id="K0AYW6"/>
<evidence type="ECO:0000313" key="8">
    <source>
        <dbReference type="Proteomes" id="UP000006094"/>
    </source>
</evidence>
<evidence type="ECO:0000259" key="6">
    <source>
        <dbReference type="Pfam" id="PF06803"/>
    </source>
</evidence>
<accession>K0AYW6</accession>